<proteinExistence type="predicted"/>
<evidence type="ECO:0008006" key="3">
    <source>
        <dbReference type="Google" id="ProtNLM"/>
    </source>
</evidence>
<dbReference type="RefSeq" id="WP_052955586.1">
    <property type="nucleotide sequence ID" value="NZ_BBWV01000001.1"/>
</dbReference>
<dbReference type="PIRSF" id="PIRSF035170">
    <property type="entry name" value="HD_phosphohydro"/>
    <property type="match status" value="1"/>
</dbReference>
<sequence>MPKPISGLESAFRTVIQTATASTDNPEPGLATQLWNEVQAAYSRPARTYHNLQHLEDLFGELLAVKEQIQDWDMLVLATVYHDFVYNPLKKDNEEKSAKVAVDKLNLLHWPKDRAMACYDCILATRSHQPGNSSDINYFTDADLSILGQPSPVFAAYAANIRREYKFFPDLAYGPGRRRVLSHFLHMERIYKTPHFFDRYEKAARENLQQEMLQLSRI</sequence>
<dbReference type="Gene3D" id="1.10.3210.10">
    <property type="entry name" value="Hypothetical protein af1432"/>
    <property type="match status" value="1"/>
</dbReference>
<accession>A0A0E9MYK3</accession>
<dbReference type="EMBL" id="BBWV01000001">
    <property type="protein sequence ID" value="GAO42486.1"/>
    <property type="molecule type" value="Genomic_DNA"/>
</dbReference>
<reference evidence="1 2" key="1">
    <citation type="submission" date="2015-04" db="EMBL/GenBank/DDBJ databases">
        <title>Whole genome shotgun sequence of Flavihumibacter petaseus NBRC 106054.</title>
        <authorList>
            <person name="Miyazawa S."/>
            <person name="Hosoyama A."/>
            <person name="Hashimoto M."/>
            <person name="Noguchi M."/>
            <person name="Tsuchikane K."/>
            <person name="Ohji S."/>
            <person name="Yamazoe A."/>
            <person name="Ichikawa N."/>
            <person name="Kimura A."/>
            <person name="Fujita N."/>
        </authorList>
    </citation>
    <scope>NUCLEOTIDE SEQUENCE [LARGE SCALE GENOMIC DNA]</scope>
    <source>
        <strain evidence="1 2">NBRC 106054</strain>
    </source>
</reference>
<protein>
    <recommendedName>
        <fullName evidence="3">Metal-dependent HD superfamily phosphohydrolase</fullName>
    </recommendedName>
</protein>
<dbReference type="AlphaFoldDB" id="A0A0E9MYK3"/>
<name>A0A0E9MYK3_9BACT</name>
<dbReference type="STRING" id="1220578.FPE01S_01_15000"/>
<dbReference type="Proteomes" id="UP000033121">
    <property type="component" value="Unassembled WGS sequence"/>
</dbReference>
<dbReference type="PANTHER" id="PTHR21174:SF0">
    <property type="entry name" value="HD PHOSPHOHYDROLASE FAMILY PROTEIN-RELATED"/>
    <property type="match status" value="1"/>
</dbReference>
<keyword evidence="2" id="KW-1185">Reference proteome</keyword>
<organism evidence="1 2">
    <name type="scientific">Flavihumibacter petaseus NBRC 106054</name>
    <dbReference type="NCBI Taxonomy" id="1220578"/>
    <lineage>
        <taxon>Bacteria</taxon>
        <taxon>Pseudomonadati</taxon>
        <taxon>Bacteroidota</taxon>
        <taxon>Chitinophagia</taxon>
        <taxon>Chitinophagales</taxon>
        <taxon>Chitinophagaceae</taxon>
        <taxon>Flavihumibacter</taxon>
    </lineage>
</organism>
<evidence type="ECO:0000313" key="2">
    <source>
        <dbReference type="Proteomes" id="UP000033121"/>
    </source>
</evidence>
<comment type="caution">
    <text evidence="1">The sequence shown here is derived from an EMBL/GenBank/DDBJ whole genome shotgun (WGS) entry which is preliminary data.</text>
</comment>
<dbReference type="SUPFAM" id="SSF109604">
    <property type="entry name" value="HD-domain/PDEase-like"/>
    <property type="match status" value="1"/>
</dbReference>
<dbReference type="OrthoDB" id="9808993at2"/>
<gene>
    <name evidence="1" type="ORF">FPE01S_01_15000</name>
</gene>
<dbReference type="PANTHER" id="PTHR21174">
    <property type="match status" value="1"/>
</dbReference>
<evidence type="ECO:0000313" key="1">
    <source>
        <dbReference type="EMBL" id="GAO42486.1"/>
    </source>
</evidence>
<dbReference type="InterPro" id="IPR009218">
    <property type="entry name" value="HD_phosphohydro"/>
</dbReference>